<protein>
    <recommendedName>
        <fullName evidence="6">Flagellar assembly protein T N-terminal domain-containing protein</fullName>
    </recommendedName>
</protein>
<reference evidence="4" key="1">
    <citation type="journal article" date="2014" name="Int. J. Syst. Evol. Microbiol.">
        <title>Complete genome sequence of Corynebacterium casei LMG S-19264T (=DSM 44701T), isolated from a smear-ripened cheese.</title>
        <authorList>
            <consortium name="US DOE Joint Genome Institute (JGI-PGF)"/>
            <person name="Walter F."/>
            <person name="Albersmeier A."/>
            <person name="Kalinowski J."/>
            <person name="Ruckert C."/>
        </authorList>
    </citation>
    <scope>NUCLEOTIDE SEQUENCE</scope>
    <source>
        <strain evidence="4">NBRC 110071</strain>
    </source>
</reference>
<organism evidence="4 5">
    <name type="scientific">Litoribrevibacter albus</name>
    <dbReference type="NCBI Taxonomy" id="1473156"/>
    <lineage>
        <taxon>Bacteria</taxon>
        <taxon>Pseudomonadati</taxon>
        <taxon>Pseudomonadota</taxon>
        <taxon>Gammaproteobacteria</taxon>
        <taxon>Oceanospirillales</taxon>
        <taxon>Oceanospirillaceae</taxon>
        <taxon>Litoribrevibacter</taxon>
    </lineage>
</organism>
<comment type="caution">
    <text evidence="4">The sequence shown here is derived from an EMBL/GenBank/DDBJ whole genome shotgun (WGS) entry which is preliminary data.</text>
</comment>
<proteinExistence type="predicted"/>
<dbReference type="Gene3D" id="2.40.10.410">
    <property type="entry name" value="FlgT, C-terminal domain"/>
    <property type="match status" value="1"/>
</dbReference>
<feature type="domain" description="Flagellar assembly protein T N-terminal" evidence="3">
    <location>
        <begin position="30"/>
        <end position="114"/>
    </location>
</feature>
<name>A0AA37SDX5_9GAMM</name>
<dbReference type="InterPro" id="IPR032370">
    <property type="entry name" value="FlgT_N"/>
</dbReference>
<evidence type="ECO:0000259" key="1">
    <source>
        <dbReference type="Pfam" id="PF16538"/>
    </source>
</evidence>
<dbReference type="Pfam" id="PF16538">
    <property type="entry name" value="FlgT_C"/>
    <property type="match status" value="1"/>
</dbReference>
<keyword evidence="5" id="KW-1185">Reference proteome</keyword>
<dbReference type="Gene3D" id="3.30.1660.40">
    <property type="entry name" value="FlgT, N-terminal domain"/>
    <property type="match status" value="1"/>
</dbReference>
<evidence type="ECO:0000313" key="5">
    <source>
        <dbReference type="Proteomes" id="UP001161389"/>
    </source>
</evidence>
<dbReference type="AlphaFoldDB" id="A0AA37SDX5"/>
<accession>A0AA37SDX5</accession>
<dbReference type="Pfam" id="PF16548">
    <property type="entry name" value="FlgT_N"/>
    <property type="match status" value="1"/>
</dbReference>
<dbReference type="InterPro" id="IPR038180">
    <property type="entry name" value="FlgT_N_sf"/>
</dbReference>
<evidence type="ECO:0000259" key="3">
    <source>
        <dbReference type="Pfam" id="PF16548"/>
    </source>
</evidence>
<gene>
    <name evidence="4" type="ORF">GCM10007876_38630</name>
</gene>
<sequence length="406" mass="45570">MGEQRAGESMWRVLTISVLMLLSVVGWSKTVTGTGHAQIEGDLEFAKDLAYRRALRDATLQANVRVTSTEIANNGFITQDNIRMQTNAEFGEINVVSEVIENNVVTLKVRAEVAPEPFCTPSKSQNYNKRVAVLGFSRQKMDEATLGQLDAIEREMPQRIALTMSSYGGLRVQPATHIGIYPDIINAPSRTMPDYTVAELSRIGRDLGVQYVISGVIRDMSHKGNYQREELLAQPLMDLVLGEEQKLRRISVDVYVYEAYSGALVHRTAYSDEGNWTENEFSKAGFGTQNFWKTDYGFAVERVIENISQDMAMLMNCQPFMAEILQADGNQLRINAGALDGLRPGDTLTVYRTKEHYEHPFRIDASMNRVETTVRVGQVQPHFAFAEVTGSMPVLQIQMRDLVVAW</sequence>
<dbReference type="InterPro" id="IPR032386">
    <property type="entry name" value="FlgT_M"/>
</dbReference>
<dbReference type="Gene3D" id="3.40.50.10610">
    <property type="entry name" value="ABC-type transport auxiliary lipoprotein component"/>
    <property type="match status" value="1"/>
</dbReference>
<reference evidence="4" key="2">
    <citation type="submission" date="2023-01" db="EMBL/GenBank/DDBJ databases">
        <title>Draft genome sequence of Litoribrevibacter albus strain NBRC 110071.</title>
        <authorList>
            <person name="Sun Q."/>
            <person name="Mori K."/>
        </authorList>
    </citation>
    <scope>NUCLEOTIDE SEQUENCE</scope>
    <source>
        <strain evidence="4">NBRC 110071</strain>
    </source>
</reference>
<dbReference type="InterPro" id="IPR038165">
    <property type="entry name" value="FlgT_C_sf"/>
</dbReference>
<evidence type="ECO:0000259" key="2">
    <source>
        <dbReference type="Pfam" id="PF16539"/>
    </source>
</evidence>
<evidence type="ECO:0000313" key="4">
    <source>
        <dbReference type="EMBL" id="GLQ33383.1"/>
    </source>
</evidence>
<dbReference type="Proteomes" id="UP001161389">
    <property type="component" value="Unassembled WGS sequence"/>
</dbReference>
<dbReference type="EMBL" id="BSNM01000026">
    <property type="protein sequence ID" value="GLQ33383.1"/>
    <property type="molecule type" value="Genomic_DNA"/>
</dbReference>
<feature type="domain" description="Flagellar assembly protein T C-terminal" evidence="1">
    <location>
        <begin position="329"/>
        <end position="404"/>
    </location>
</feature>
<dbReference type="Pfam" id="PF16539">
    <property type="entry name" value="FlgT_M"/>
    <property type="match status" value="1"/>
</dbReference>
<dbReference type="InterPro" id="IPR032388">
    <property type="entry name" value="FlgT_C"/>
</dbReference>
<evidence type="ECO:0008006" key="6">
    <source>
        <dbReference type="Google" id="ProtNLM"/>
    </source>
</evidence>
<feature type="domain" description="Flagellar assembly protein T middle" evidence="2">
    <location>
        <begin position="123"/>
        <end position="284"/>
    </location>
</feature>